<reference evidence="4" key="1">
    <citation type="journal article" date="2013" name="Environ. Microbiol.">
        <title>Seasonally variable intestinal metagenomes of the red palm weevil (Rhynchophorus ferrugineus).</title>
        <authorList>
            <person name="Jia S."/>
            <person name="Zhang X."/>
            <person name="Zhang G."/>
            <person name="Yin A."/>
            <person name="Zhang S."/>
            <person name="Li F."/>
            <person name="Wang L."/>
            <person name="Zhao D."/>
            <person name="Yun Q."/>
            <person name="Tala"/>
            <person name="Wang J."/>
            <person name="Sun G."/>
            <person name="Baabdullah M."/>
            <person name="Yu X."/>
            <person name="Hu S."/>
            <person name="Al-Mssallem I.S."/>
            <person name="Yu J."/>
        </authorList>
    </citation>
    <scope>NUCLEOTIDE SEQUENCE</scope>
</reference>
<dbReference type="PANTHER" id="PTHR43037">
    <property type="entry name" value="UNNAMED PRODUCT-RELATED"/>
    <property type="match status" value="1"/>
</dbReference>
<sequence>AQALGLHLDYTSPMPRNFGKLLAGNARRLARLQKKAWQAASKQAMRAALSKPAAKRPRTRSAAATGRPGPRLQHHHAGAGMVLSYCLHKPVVVPEAPMPLVVMLHGCKLDAEAFAQGTRMNRLADREGFAVLYPQQSAS</sequence>
<dbReference type="Pfam" id="PF10503">
    <property type="entry name" value="Esterase_PHB"/>
    <property type="match status" value="1"/>
</dbReference>
<evidence type="ECO:0000313" key="4">
    <source>
        <dbReference type="EMBL" id="AIA93690.1"/>
    </source>
</evidence>
<dbReference type="Gene3D" id="3.40.50.1820">
    <property type="entry name" value="alpha/beta hydrolase"/>
    <property type="match status" value="1"/>
</dbReference>
<dbReference type="InterPro" id="IPR010126">
    <property type="entry name" value="Esterase_phb"/>
</dbReference>
<feature type="non-terminal residue" evidence="4">
    <location>
        <position position="1"/>
    </location>
</feature>
<evidence type="ECO:0000256" key="3">
    <source>
        <dbReference type="SAM" id="MobiDB-lite"/>
    </source>
</evidence>
<protein>
    <submittedName>
        <fullName evidence="4">Esterase_phd</fullName>
    </submittedName>
</protein>
<keyword evidence="2" id="KW-0378">Hydrolase</keyword>
<evidence type="ECO:0000256" key="1">
    <source>
        <dbReference type="ARBA" id="ARBA00022729"/>
    </source>
</evidence>
<dbReference type="GO" id="GO:0016787">
    <property type="term" value="F:hydrolase activity"/>
    <property type="evidence" value="ECO:0007669"/>
    <property type="project" value="UniProtKB-KW"/>
</dbReference>
<dbReference type="AlphaFoldDB" id="A0A060CKS9"/>
<feature type="non-terminal residue" evidence="4">
    <location>
        <position position="139"/>
    </location>
</feature>
<keyword evidence="1" id="KW-0732">Signal</keyword>
<dbReference type="InterPro" id="IPR029058">
    <property type="entry name" value="AB_hydrolase_fold"/>
</dbReference>
<evidence type="ECO:0000256" key="2">
    <source>
        <dbReference type="ARBA" id="ARBA00022801"/>
    </source>
</evidence>
<accession>A0A060CKS9</accession>
<proteinExistence type="predicted"/>
<organism evidence="4">
    <name type="scientific">uncultured Burkholderia sp</name>
    <dbReference type="NCBI Taxonomy" id="188058"/>
    <lineage>
        <taxon>Bacteria</taxon>
        <taxon>Pseudomonadati</taxon>
        <taxon>Pseudomonadota</taxon>
        <taxon>Betaproteobacteria</taxon>
        <taxon>Burkholderiales</taxon>
        <taxon>Burkholderiaceae</taxon>
        <taxon>Burkholderia</taxon>
        <taxon>environmental samples</taxon>
    </lineage>
</organism>
<dbReference type="EMBL" id="KF126343">
    <property type="protein sequence ID" value="AIA93690.1"/>
    <property type="molecule type" value="Genomic_DNA"/>
</dbReference>
<feature type="region of interest" description="Disordered" evidence="3">
    <location>
        <begin position="45"/>
        <end position="74"/>
    </location>
</feature>
<dbReference type="SUPFAM" id="SSF53474">
    <property type="entry name" value="alpha/beta-Hydrolases"/>
    <property type="match status" value="1"/>
</dbReference>
<name>A0A060CKS9_9BURK</name>
<dbReference type="PANTHER" id="PTHR43037:SF5">
    <property type="entry name" value="FERULOYL ESTERASE"/>
    <property type="match status" value="1"/>
</dbReference>
<dbReference type="GO" id="GO:0005576">
    <property type="term" value="C:extracellular region"/>
    <property type="evidence" value="ECO:0007669"/>
    <property type="project" value="InterPro"/>
</dbReference>
<dbReference type="InterPro" id="IPR050955">
    <property type="entry name" value="Plant_Biomass_Hydrol_Est"/>
</dbReference>